<dbReference type="InterPro" id="IPR018392">
    <property type="entry name" value="LysM"/>
</dbReference>
<keyword evidence="12" id="KW-1185">Reference proteome</keyword>
<protein>
    <submittedName>
        <fullName evidence="11">LysM peptidoglycan-binding domain-containing protein</fullName>
    </submittedName>
</protein>
<dbReference type="RefSeq" id="WP_379596479.1">
    <property type="nucleotide sequence ID" value="NZ_JBHUDE010000023.1"/>
</dbReference>
<feature type="chain" id="PRO_5045300381" evidence="8">
    <location>
        <begin position="29"/>
        <end position="361"/>
    </location>
</feature>
<feature type="domain" description="NlpC/P60" evidence="10">
    <location>
        <begin position="240"/>
        <end position="361"/>
    </location>
</feature>
<sequence length="361" mass="38327">MANKKVVMSVTASAAIAAALFGAQEAEASSHKVQRGDSLWSIAQKYGTTVSQLKSVNNLSSDIIYPNQVLQTAGSTSSSKSSSSSSSKSSSSKSGSSSSGNTYTVKAGDTLSGIASRHNISLQNLMKWNDLDTTLIFPGNVFVVSDPGTGKSSSSSSKSSSSNKQQVSSATVYTVKSGDTLSRIASTHSVTVSNLKQWNNLKSDLILIGQKLNINGSKSTAKSGSSSSSSSSSKQTANVSYDVDKLISEARNQIGVPYAWGGTTSKGFDCSGFIYYAYNKAGMDISRLSTQGYFDRSFYVNTPQVGDLVFFSGTYKSGISHMGIYIGDNQFIHAGSSTGVTVTSLDNSYWKKHFDSYKRFY</sequence>
<dbReference type="SUPFAM" id="SSF54001">
    <property type="entry name" value="Cysteine proteinases"/>
    <property type="match status" value="1"/>
</dbReference>
<dbReference type="SUPFAM" id="SSF54106">
    <property type="entry name" value="LysM domain"/>
    <property type="match status" value="3"/>
</dbReference>
<evidence type="ECO:0000256" key="5">
    <source>
        <dbReference type="ARBA" id="ARBA00022801"/>
    </source>
</evidence>
<dbReference type="CDD" id="cd00118">
    <property type="entry name" value="LysM"/>
    <property type="match status" value="3"/>
</dbReference>
<evidence type="ECO:0000256" key="8">
    <source>
        <dbReference type="SAM" id="SignalP"/>
    </source>
</evidence>
<dbReference type="PANTHER" id="PTHR47053:SF1">
    <property type="entry name" value="MUREIN DD-ENDOPEPTIDASE MEPH-RELATED"/>
    <property type="match status" value="1"/>
</dbReference>
<feature type="signal peptide" evidence="8">
    <location>
        <begin position="1"/>
        <end position="28"/>
    </location>
</feature>
<dbReference type="InterPro" id="IPR051202">
    <property type="entry name" value="Peptidase_C40"/>
</dbReference>
<keyword evidence="3 8" id="KW-0732">Signal</keyword>
<feature type="region of interest" description="Disordered" evidence="7">
    <location>
        <begin position="147"/>
        <end position="169"/>
    </location>
</feature>
<dbReference type="Pfam" id="PF00877">
    <property type="entry name" value="NLPC_P60"/>
    <property type="match status" value="1"/>
</dbReference>
<dbReference type="Gene3D" id="3.90.1720.10">
    <property type="entry name" value="endopeptidase domain like (from Nostoc punctiforme)"/>
    <property type="match status" value="1"/>
</dbReference>
<feature type="compositionally biased region" description="Low complexity" evidence="7">
    <location>
        <begin position="74"/>
        <end position="100"/>
    </location>
</feature>
<evidence type="ECO:0000259" key="10">
    <source>
        <dbReference type="PROSITE" id="PS51935"/>
    </source>
</evidence>
<dbReference type="Proteomes" id="UP001597221">
    <property type="component" value="Unassembled WGS sequence"/>
</dbReference>
<feature type="region of interest" description="Disordered" evidence="7">
    <location>
        <begin position="74"/>
        <end position="102"/>
    </location>
</feature>
<accession>A0ABW4HP76</accession>
<dbReference type="EMBL" id="JBHUDE010000023">
    <property type="protein sequence ID" value="MFD1607131.1"/>
    <property type="molecule type" value="Genomic_DNA"/>
</dbReference>
<evidence type="ECO:0000256" key="1">
    <source>
        <dbReference type="ARBA" id="ARBA00007074"/>
    </source>
</evidence>
<evidence type="ECO:0000256" key="7">
    <source>
        <dbReference type="SAM" id="MobiDB-lite"/>
    </source>
</evidence>
<dbReference type="InterPro" id="IPR038765">
    <property type="entry name" value="Papain-like_cys_pep_sf"/>
</dbReference>
<comment type="caution">
    <text evidence="11">The sequence shown here is derived from an EMBL/GenBank/DDBJ whole genome shotgun (WGS) entry which is preliminary data.</text>
</comment>
<evidence type="ECO:0000313" key="12">
    <source>
        <dbReference type="Proteomes" id="UP001597221"/>
    </source>
</evidence>
<keyword evidence="2" id="KW-0645">Protease</keyword>
<evidence type="ECO:0000256" key="3">
    <source>
        <dbReference type="ARBA" id="ARBA00022729"/>
    </source>
</evidence>
<dbReference type="InterPro" id="IPR000064">
    <property type="entry name" value="NLP_P60_dom"/>
</dbReference>
<evidence type="ECO:0000313" key="11">
    <source>
        <dbReference type="EMBL" id="MFD1607131.1"/>
    </source>
</evidence>
<gene>
    <name evidence="11" type="ORF">ACFSBH_05645</name>
</gene>
<proteinExistence type="inferred from homology"/>
<keyword evidence="6" id="KW-0788">Thiol protease</keyword>
<evidence type="ECO:0000256" key="6">
    <source>
        <dbReference type="ARBA" id="ARBA00022807"/>
    </source>
</evidence>
<dbReference type="Pfam" id="PF01476">
    <property type="entry name" value="LysM"/>
    <property type="match status" value="3"/>
</dbReference>
<dbReference type="PROSITE" id="PS51935">
    <property type="entry name" value="NLPC_P60"/>
    <property type="match status" value="1"/>
</dbReference>
<feature type="domain" description="LysM" evidence="9">
    <location>
        <begin position="171"/>
        <end position="214"/>
    </location>
</feature>
<feature type="domain" description="LysM" evidence="9">
    <location>
        <begin position="101"/>
        <end position="144"/>
    </location>
</feature>
<dbReference type="SMART" id="SM00257">
    <property type="entry name" value="LysM"/>
    <property type="match status" value="3"/>
</dbReference>
<keyword evidence="5" id="KW-0378">Hydrolase</keyword>
<reference evidence="12" key="1">
    <citation type="journal article" date="2019" name="Int. J. Syst. Evol. Microbiol.">
        <title>The Global Catalogue of Microorganisms (GCM) 10K type strain sequencing project: providing services to taxonomists for standard genome sequencing and annotation.</title>
        <authorList>
            <consortium name="The Broad Institute Genomics Platform"/>
            <consortium name="The Broad Institute Genome Sequencing Center for Infectious Disease"/>
            <person name="Wu L."/>
            <person name="Ma J."/>
        </authorList>
    </citation>
    <scope>NUCLEOTIDE SEQUENCE [LARGE SCALE GENOMIC DNA]</scope>
    <source>
        <strain evidence="12">CGMCC 1.12376</strain>
    </source>
</reference>
<dbReference type="PANTHER" id="PTHR47053">
    <property type="entry name" value="MUREIN DD-ENDOPEPTIDASE MEPH-RELATED"/>
    <property type="match status" value="1"/>
</dbReference>
<dbReference type="Gene3D" id="3.10.350.10">
    <property type="entry name" value="LysM domain"/>
    <property type="match status" value="3"/>
</dbReference>
<evidence type="ECO:0000256" key="2">
    <source>
        <dbReference type="ARBA" id="ARBA00022670"/>
    </source>
</evidence>
<feature type="domain" description="LysM" evidence="9">
    <location>
        <begin position="29"/>
        <end position="72"/>
    </location>
</feature>
<keyword evidence="4" id="KW-0677">Repeat</keyword>
<dbReference type="PROSITE" id="PS51782">
    <property type="entry name" value="LYSM"/>
    <property type="match status" value="3"/>
</dbReference>
<evidence type="ECO:0000259" key="9">
    <source>
        <dbReference type="PROSITE" id="PS51782"/>
    </source>
</evidence>
<name>A0ABW4HP76_9BACI</name>
<comment type="similarity">
    <text evidence="1">Belongs to the peptidase C40 family.</text>
</comment>
<feature type="compositionally biased region" description="Low complexity" evidence="7">
    <location>
        <begin position="151"/>
        <end position="169"/>
    </location>
</feature>
<dbReference type="InterPro" id="IPR036779">
    <property type="entry name" value="LysM_dom_sf"/>
</dbReference>
<evidence type="ECO:0000256" key="4">
    <source>
        <dbReference type="ARBA" id="ARBA00022737"/>
    </source>
</evidence>
<organism evidence="11 12">
    <name type="scientific">Oceanobacillus luteolus</name>
    <dbReference type="NCBI Taxonomy" id="1274358"/>
    <lineage>
        <taxon>Bacteria</taxon>
        <taxon>Bacillati</taxon>
        <taxon>Bacillota</taxon>
        <taxon>Bacilli</taxon>
        <taxon>Bacillales</taxon>
        <taxon>Bacillaceae</taxon>
        <taxon>Oceanobacillus</taxon>
    </lineage>
</organism>